<dbReference type="AlphaFoldDB" id="A0A9D1SRH1"/>
<evidence type="ECO:0000313" key="3">
    <source>
        <dbReference type="Proteomes" id="UP000886748"/>
    </source>
</evidence>
<proteinExistence type="predicted"/>
<accession>A0A9D1SRH1</accession>
<evidence type="ECO:0000256" key="1">
    <source>
        <dbReference type="SAM" id="SignalP"/>
    </source>
</evidence>
<reference evidence="2" key="2">
    <citation type="journal article" date="2021" name="PeerJ">
        <title>Extensive microbial diversity within the chicken gut microbiome revealed by metagenomics and culture.</title>
        <authorList>
            <person name="Gilroy R."/>
            <person name="Ravi A."/>
            <person name="Getino M."/>
            <person name="Pursley I."/>
            <person name="Horton D.L."/>
            <person name="Alikhan N.F."/>
            <person name="Baker D."/>
            <person name="Gharbi K."/>
            <person name="Hall N."/>
            <person name="Watson M."/>
            <person name="Adriaenssens E.M."/>
            <person name="Foster-Nyarko E."/>
            <person name="Jarju S."/>
            <person name="Secka A."/>
            <person name="Antonio M."/>
            <person name="Oren A."/>
            <person name="Chaudhuri R.R."/>
            <person name="La Ragione R."/>
            <person name="Hildebrand F."/>
            <person name="Pallen M.J."/>
        </authorList>
    </citation>
    <scope>NUCLEOTIDE SEQUENCE</scope>
    <source>
        <strain evidence="2">CHK154-7741</strain>
    </source>
</reference>
<comment type="caution">
    <text evidence="2">The sequence shown here is derived from an EMBL/GenBank/DDBJ whole genome shotgun (WGS) entry which is preliminary data.</text>
</comment>
<keyword evidence="1" id="KW-0732">Signal</keyword>
<feature type="signal peptide" evidence="1">
    <location>
        <begin position="1"/>
        <end position="21"/>
    </location>
</feature>
<protein>
    <submittedName>
        <fullName evidence="2">Uncharacterized protein</fullName>
    </submittedName>
</protein>
<evidence type="ECO:0000313" key="2">
    <source>
        <dbReference type="EMBL" id="HIU92111.1"/>
    </source>
</evidence>
<dbReference type="Proteomes" id="UP000886748">
    <property type="component" value="Unassembled WGS sequence"/>
</dbReference>
<feature type="chain" id="PRO_5039614228" evidence="1">
    <location>
        <begin position="22"/>
        <end position="262"/>
    </location>
</feature>
<organism evidence="2 3">
    <name type="scientific">Candidatus Limenecus avicola</name>
    <dbReference type="NCBI Taxonomy" id="2840847"/>
    <lineage>
        <taxon>Bacteria</taxon>
        <taxon>Bacillati</taxon>
        <taxon>Bacillota</taxon>
        <taxon>Clostridia</taxon>
        <taxon>Eubacteriales</taxon>
        <taxon>Clostridiaceae</taxon>
        <taxon>Clostridiaceae incertae sedis</taxon>
        <taxon>Candidatus Limenecus</taxon>
    </lineage>
</organism>
<sequence length="262" mass="29133">MKRIIILLLLLASLFSQLTVAKAEQITYKVKEIDKTQTAFIHRPMPQEEISEKAKNIESGANSILPDMEFETVKLEKGRKFIVVSEQNLNNGNVEGIPVRFESVQKEYLTYDKKPSKIVFKGKIEKTHKPRMMGKSGTVKIALEKITVDSITYPVTALISKIDNKKVFFNTIGASPCYLSNLADAANNGVIHSTLKDPCGGTTCTTNTYTKPLVFLGAAALQLADLMLSPFVAVTRKGNDVDIPLNTYFEIKLDKDLYVLNI</sequence>
<name>A0A9D1SRH1_9CLOT</name>
<gene>
    <name evidence="2" type="ORF">IAD26_03130</name>
</gene>
<dbReference type="EMBL" id="DVOD01000021">
    <property type="protein sequence ID" value="HIU92111.1"/>
    <property type="molecule type" value="Genomic_DNA"/>
</dbReference>
<reference evidence="2" key="1">
    <citation type="submission" date="2020-10" db="EMBL/GenBank/DDBJ databases">
        <authorList>
            <person name="Gilroy R."/>
        </authorList>
    </citation>
    <scope>NUCLEOTIDE SEQUENCE</scope>
    <source>
        <strain evidence="2">CHK154-7741</strain>
    </source>
</reference>